<feature type="binding site" evidence="10">
    <location>
        <position position="214"/>
    </location>
    <ligand>
        <name>[2Fe-2S] cluster</name>
        <dbReference type="ChEBI" id="CHEBI:190135"/>
    </ligand>
</feature>
<feature type="short sequence motif" description="Cx2C motif 2" evidence="10">
    <location>
        <begin position="262"/>
        <end position="265"/>
    </location>
</feature>
<keyword evidence="4 10" id="KW-0963">Cytoplasm</keyword>
<evidence type="ECO:0000256" key="6">
    <source>
        <dbReference type="ARBA" id="ARBA00022723"/>
    </source>
</evidence>
<feature type="region of interest" description="Fe-S binding site B" evidence="10">
    <location>
        <begin position="251"/>
        <end position="265"/>
    </location>
</feature>
<comment type="domain">
    <text evidence="10">The C-terminal domain binds 2 Fe-S clusters but is otherwise mostly in an intrinsically disordered conformation.</text>
</comment>
<feature type="binding site" evidence="10">
    <location>
        <position position="262"/>
    </location>
    <ligand>
        <name>[4Fe-4S] cluster</name>
        <dbReference type="ChEBI" id="CHEBI:49883"/>
    </ligand>
</feature>
<keyword evidence="5 10" id="KW-0001">2Fe-2S</keyword>
<evidence type="ECO:0000259" key="12">
    <source>
        <dbReference type="Pfam" id="PF20922"/>
    </source>
</evidence>
<feature type="binding site" evidence="10">
    <location>
        <position position="226"/>
    </location>
    <ligand>
        <name>[2Fe-2S] cluster</name>
        <dbReference type="ChEBI" id="CHEBI:190135"/>
    </ligand>
</feature>
<evidence type="ECO:0000256" key="10">
    <source>
        <dbReference type="HAMAP-Rule" id="MF_03115"/>
    </source>
</evidence>
<dbReference type="AlphaFoldDB" id="A0A0P4VK93"/>
<feature type="binding site" evidence="10">
    <location>
        <position position="265"/>
    </location>
    <ligand>
        <name>[4Fe-4S] cluster</name>
        <dbReference type="ChEBI" id="CHEBI:49883"/>
    </ligand>
</feature>
<dbReference type="EMBL" id="GDKW01001124">
    <property type="protein sequence ID" value="JAI55471.1"/>
    <property type="molecule type" value="mRNA"/>
</dbReference>
<accession>A0A0P4VK93</accession>
<comment type="function">
    <text evidence="10">Component of the cytosolic iron-sulfur (Fe-S) protein assembly (CIA) machinery. Required for the maturation of extramitochondrial Fe-S proteins. Part of an electron transfer chain functioning in an early step of cytosolic Fe-S biogenesis, facilitating the de novo assembly of a [4Fe-4S] cluster on the cytosolic Fe-S scaffold complex. Electrons are transferred from NADPH via a FAD- and FMN-containing diflavin oxidoreductase. Together with the diflavin oxidoreductase, also required for the assembly of the diferric tyrosyl radical cofactor of ribonucleotide reductase (RNR), probably by providing electrons for reduction during radical cofactor maturation in the catalytic small subunit.</text>
</comment>
<evidence type="ECO:0000313" key="13">
    <source>
        <dbReference type="EMBL" id="JAI55471.1"/>
    </source>
</evidence>
<dbReference type="InterPro" id="IPR046408">
    <property type="entry name" value="CIAPIN1"/>
</dbReference>
<keyword evidence="8 10" id="KW-0411">Iron-sulfur</keyword>
<feature type="binding site" evidence="10">
    <location>
        <position position="228"/>
    </location>
    <ligand>
        <name>[2Fe-2S] cluster</name>
        <dbReference type="ChEBI" id="CHEBI:190135"/>
    </ligand>
</feature>
<feature type="binding site" evidence="10">
    <location>
        <position position="254"/>
    </location>
    <ligand>
        <name>[4Fe-4S] cluster</name>
        <dbReference type="ChEBI" id="CHEBI:49883"/>
    </ligand>
</feature>
<comment type="subunit">
    <text evidence="10">Monomer.</text>
</comment>
<dbReference type="InterPro" id="IPR007785">
    <property type="entry name" value="Anamorsin"/>
</dbReference>
<comment type="cofactor">
    <cofactor evidence="1 10">
        <name>[4Fe-4S] cluster</name>
        <dbReference type="ChEBI" id="CHEBI:49883"/>
    </cofactor>
</comment>
<dbReference type="GO" id="GO:0051539">
    <property type="term" value="F:4 iron, 4 sulfur cluster binding"/>
    <property type="evidence" value="ECO:0007669"/>
    <property type="project" value="UniProtKB-KW"/>
</dbReference>
<keyword evidence="6 10" id="KW-0479">Metal-binding</keyword>
<dbReference type="HAMAP" id="MF_03115">
    <property type="entry name" value="Anamorsin"/>
    <property type="match status" value="1"/>
</dbReference>
<protein>
    <recommendedName>
        <fullName evidence="10">Anamorsin homolog</fullName>
    </recommendedName>
    <alternativeName>
        <fullName evidence="10">Fe-S cluster assembly protein DRE2 homolog</fullName>
    </alternativeName>
</protein>
<feature type="binding site" evidence="10">
    <location>
        <position position="223"/>
    </location>
    <ligand>
        <name>[2Fe-2S] cluster</name>
        <dbReference type="ChEBI" id="CHEBI:190135"/>
    </ligand>
</feature>
<dbReference type="GO" id="GO:0009055">
    <property type="term" value="F:electron transfer activity"/>
    <property type="evidence" value="ECO:0007669"/>
    <property type="project" value="UniProtKB-UniRule"/>
</dbReference>
<proteinExistence type="evidence at transcript level"/>
<comment type="domain">
    <text evidence="10">The twin Cx2C motifs are involved in the recognition by the mitochondrial MIA40-ERV1 disulfide relay system. The formation of 2 disulfide bonds in the Cx2C motifs through dithiol/disulfide exchange reactions effectively traps the protein in the mitochondrial intermembrane space.</text>
</comment>
<reference evidence="13" key="1">
    <citation type="journal article" date="2016" name="PLoS Negl. Trop. Dis.">
        <title>A Deep Insight into the Sialome of Rhodnius neglectus, a Vector of Chagas Disease.</title>
        <authorList>
            <person name="Santiago P.B."/>
            <person name="Assumpcao T.C."/>
            <person name="Araujo C.N."/>
            <person name="Bastos I.M."/>
            <person name="Neves D."/>
            <person name="Silva I.G."/>
            <person name="Charneau S."/>
            <person name="Queiroz R.M."/>
            <person name="Raiol T."/>
            <person name="Oliveira J.V."/>
            <person name="Sousa M.V."/>
            <person name="Calvo E."/>
            <person name="Ribeiro J.M."/>
            <person name="Santana J.M."/>
        </authorList>
    </citation>
    <scope>NUCLEOTIDE SEQUENCE</scope>
    <source>
        <tissue evidence="13">Salivary glands</tissue>
    </source>
</reference>
<dbReference type="GO" id="GO:0005758">
    <property type="term" value="C:mitochondrial intermembrane space"/>
    <property type="evidence" value="ECO:0007669"/>
    <property type="project" value="UniProtKB-SubCell"/>
</dbReference>
<keyword evidence="9 10" id="KW-0496">Mitochondrion</keyword>
<dbReference type="Pfam" id="PF05093">
    <property type="entry name" value="CIAPIN1"/>
    <property type="match status" value="1"/>
</dbReference>
<comment type="similarity">
    <text evidence="2 10">Belongs to the anamorsin family.</text>
</comment>
<organism evidence="13">
    <name type="scientific">Rhodnius neglectus</name>
    <dbReference type="NCBI Taxonomy" id="72488"/>
    <lineage>
        <taxon>Eukaryota</taxon>
        <taxon>Metazoa</taxon>
        <taxon>Ecdysozoa</taxon>
        <taxon>Arthropoda</taxon>
        <taxon>Hexapoda</taxon>
        <taxon>Insecta</taxon>
        <taxon>Pterygota</taxon>
        <taxon>Neoptera</taxon>
        <taxon>Paraneoptera</taxon>
        <taxon>Hemiptera</taxon>
        <taxon>Heteroptera</taxon>
        <taxon>Panheteroptera</taxon>
        <taxon>Cimicomorpha</taxon>
        <taxon>Reduviidae</taxon>
        <taxon>Triatominae</taxon>
        <taxon>Rhodnius</taxon>
    </lineage>
</organism>
<feature type="binding site" evidence="10">
    <location>
        <position position="251"/>
    </location>
    <ligand>
        <name>[4Fe-4S] cluster</name>
        <dbReference type="ChEBI" id="CHEBI:49883"/>
    </ligand>
</feature>
<keyword evidence="7 10" id="KW-0408">Iron</keyword>
<sequence>MSNLGLNSGYKVLLINSPDVSSAKIISLVEEISKVVTISGSVKVENSCRISKGDHNSSTFDVILSGILSPHNVLHEAKILEIFLQIVKPGGRILIRELVRLNDGNLRTEESLQTELKLSGLTNIVGKEISLNDEEKVEIGKHIEHQNFVLVEYEGVKPNFEVGSSARINLADKAKTTATVWKLSDTVDDDLIDSDQLLDEDDMKKPDPENLKVCGSSGKRKACKNCSCGLAEELEENQGKGEPAPVKPSSCGNCYLGDAFRCASCPYLGMPAFKPGEKVQLSQNQMQADV</sequence>
<evidence type="ECO:0000256" key="9">
    <source>
        <dbReference type="ARBA" id="ARBA00023128"/>
    </source>
</evidence>
<dbReference type="GO" id="GO:0016226">
    <property type="term" value="P:iron-sulfur cluster assembly"/>
    <property type="evidence" value="ECO:0007669"/>
    <property type="project" value="UniProtKB-UniRule"/>
</dbReference>
<evidence type="ECO:0000256" key="5">
    <source>
        <dbReference type="ARBA" id="ARBA00022714"/>
    </source>
</evidence>
<dbReference type="SUPFAM" id="SSF53335">
    <property type="entry name" value="S-adenosyl-L-methionine-dependent methyltransferases"/>
    <property type="match status" value="1"/>
</dbReference>
<evidence type="ECO:0000256" key="8">
    <source>
        <dbReference type="ARBA" id="ARBA00023014"/>
    </source>
</evidence>
<evidence type="ECO:0000256" key="1">
    <source>
        <dbReference type="ARBA" id="ARBA00001966"/>
    </source>
</evidence>
<feature type="short sequence motif" description="Cx2C motif 1" evidence="10">
    <location>
        <begin position="251"/>
        <end position="254"/>
    </location>
</feature>
<dbReference type="InterPro" id="IPR029063">
    <property type="entry name" value="SAM-dependent_MTases_sf"/>
</dbReference>
<evidence type="ECO:0000256" key="3">
    <source>
        <dbReference type="ARBA" id="ARBA00022485"/>
    </source>
</evidence>
<comment type="cofactor">
    <cofactor evidence="10">
        <name>[2Fe-2S] cluster</name>
        <dbReference type="ChEBI" id="CHEBI:190135"/>
    </cofactor>
</comment>
<evidence type="ECO:0000256" key="2">
    <source>
        <dbReference type="ARBA" id="ARBA00008169"/>
    </source>
</evidence>
<comment type="caution">
    <text evidence="10">Lacks conserved residue(s) required for the propagation of feature annotation.</text>
</comment>
<dbReference type="GO" id="GO:0046872">
    <property type="term" value="F:metal ion binding"/>
    <property type="evidence" value="ECO:0007669"/>
    <property type="project" value="UniProtKB-KW"/>
</dbReference>
<comment type="subcellular location">
    <subcellularLocation>
        <location evidence="10">Cytoplasm</location>
    </subcellularLocation>
    <subcellularLocation>
        <location evidence="10">Mitochondrion intermembrane space</location>
    </subcellularLocation>
</comment>
<dbReference type="InterPro" id="IPR049011">
    <property type="entry name" value="Anamorsin_N_metazoan"/>
</dbReference>
<dbReference type="Gene3D" id="3.40.50.150">
    <property type="entry name" value="Vaccinia Virus protein VP39"/>
    <property type="match status" value="1"/>
</dbReference>
<dbReference type="PANTHER" id="PTHR13273:SF14">
    <property type="entry name" value="ANAMORSIN"/>
    <property type="match status" value="1"/>
</dbReference>
<comment type="domain">
    <text evidence="10">The N-terminal domain has structural similarity with S-adenosyl-L-methionine-dependent methyltransferases, but does not bind S-adenosyl-L-methionine. It is required for correct assembly of the 2 Fe-S clusters.</text>
</comment>
<evidence type="ECO:0000256" key="4">
    <source>
        <dbReference type="ARBA" id="ARBA00022490"/>
    </source>
</evidence>
<dbReference type="Pfam" id="PF20922">
    <property type="entry name" value="Anamorsin_N"/>
    <property type="match status" value="1"/>
</dbReference>
<name>A0A0P4VK93_9HEMI</name>
<keyword evidence="3 10" id="KW-0004">4Fe-4S</keyword>
<evidence type="ECO:0000259" key="11">
    <source>
        <dbReference type="Pfam" id="PF05093"/>
    </source>
</evidence>
<evidence type="ECO:0000256" key="7">
    <source>
        <dbReference type="ARBA" id="ARBA00023004"/>
    </source>
</evidence>
<feature type="domain" description="Anamorsin N-terminal" evidence="12">
    <location>
        <begin position="9"/>
        <end position="165"/>
    </location>
</feature>
<dbReference type="PANTHER" id="PTHR13273">
    <property type="entry name" value="ANAMORSIN"/>
    <property type="match status" value="1"/>
</dbReference>
<feature type="domain" description="Anamorsin C-terminal" evidence="11">
    <location>
        <begin position="247"/>
        <end position="281"/>
    </location>
</feature>
<dbReference type="GO" id="GO:0051537">
    <property type="term" value="F:2 iron, 2 sulfur cluster binding"/>
    <property type="evidence" value="ECO:0007669"/>
    <property type="project" value="UniProtKB-UniRule"/>
</dbReference>